<dbReference type="EMBL" id="JABEVY010000537">
    <property type="protein sequence ID" value="KAF5230216.1"/>
    <property type="molecule type" value="Genomic_DNA"/>
</dbReference>
<reference evidence="1 2" key="1">
    <citation type="journal article" date="2020" name="BMC Genomics">
        <title>Correction to: Identification and distribution of gene clusters required for synthesis of sphingolipid metabolism inhibitors in diverse species of the filamentous fungus Fusarium.</title>
        <authorList>
            <person name="Kim H.S."/>
            <person name="Lohmar J.M."/>
            <person name="Busman M."/>
            <person name="Brown D.W."/>
            <person name="Naumann T.A."/>
            <person name="Divon H.H."/>
            <person name="Lysoe E."/>
            <person name="Uhlig S."/>
            <person name="Proctor R.H."/>
        </authorList>
    </citation>
    <scope>NUCLEOTIDE SEQUENCE [LARGE SCALE GENOMIC DNA]</scope>
    <source>
        <strain evidence="1 2">NRRL 25214</strain>
    </source>
</reference>
<accession>A0A8H4YLS9</accession>
<keyword evidence="2" id="KW-1185">Reference proteome</keyword>
<dbReference type="PANTHER" id="PTHR31252">
    <property type="entry name" value="DUF4419 DOMAIN-CONTAINING PROTEIN"/>
    <property type="match status" value="1"/>
</dbReference>
<proteinExistence type="predicted"/>
<protein>
    <submittedName>
        <fullName evidence="1">Uncharacterized protein</fullName>
    </submittedName>
</protein>
<evidence type="ECO:0000313" key="1">
    <source>
        <dbReference type="EMBL" id="KAF5230216.1"/>
    </source>
</evidence>
<dbReference type="AlphaFoldDB" id="A0A8H4YLS9"/>
<evidence type="ECO:0000313" key="2">
    <source>
        <dbReference type="Proteomes" id="UP000573603"/>
    </source>
</evidence>
<organism evidence="1 2">
    <name type="scientific">Fusarium anthophilum</name>
    <dbReference type="NCBI Taxonomy" id="48485"/>
    <lineage>
        <taxon>Eukaryota</taxon>
        <taxon>Fungi</taxon>
        <taxon>Dikarya</taxon>
        <taxon>Ascomycota</taxon>
        <taxon>Pezizomycotina</taxon>
        <taxon>Sordariomycetes</taxon>
        <taxon>Hypocreomycetidae</taxon>
        <taxon>Hypocreales</taxon>
        <taxon>Nectriaceae</taxon>
        <taxon>Fusarium</taxon>
        <taxon>Fusarium fujikuroi species complex</taxon>
    </lineage>
</organism>
<dbReference type="Proteomes" id="UP000573603">
    <property type="component" value="Unassembled WGS sequence"/>
</dbReference>
<gene>
    <name evidence="1" type="ORF">FANTH_13946</name>
</gene>
<dbReference type="Pfam" id="PF14388">
    <property type="entry name" value="DUF4419"/>
    <property type="match status" value="1"/>
</dbReference>
<comment type="caution">
    <text evidence="1">The sequence shown here is derived from an EMBL/GenBank/DDBJ whole genome shotgun (WGS) entry which is preliminary data.</text>
</comment>
<sequence>MPVTLSVVNHPETIWEASKVETAEQFLEKTSPRDYRRCQRIIRTSFSPSLLQENHISPSENGFVWSAYHAYSQHTHLAIRPEDVWFSILTQISFFINANAGKLRSFFVAHEGKKELTVFENGDLESANIGAMA</sequence>
<dbReference type="InterPro" id="IPR025533">
    <property type="entry name" value="DUF4419"/>
</dbReference>
<name>A0A8H4YLS9_9HYPO</name>
<dbReference type="PANTHER" id="PTHR31252:SF11">
    <property type="entry name" value="DUF4419 DOMAIN-CONTAINING PROTEIN"/>
    <property type="match status" value="1"/>
</dbReference>